<evidence type="ECO:0000313" key="3">
    <source>
        <dbReference type="Proteomes" id="UP000033632"/>
    </source>
</evidence>
<dbReference type="InterPro" id="IPR010621">
    <property type="entry name" value="DUF1214"/>
</dbReference>
<evidence type="ECO:0000259" key="1">
    <source>
        <dbReference type="Pfam" id="PF06742"/>
    </source>
</evidence>
<dbReference type="InterPro" id="IPR012038">
    <property type="entry name" value="UCP009471"/>
</dbReference>
<dbReference type="Gene3D" id="2.60.120.600">
    <property type="entry name" value="Domain of unknown function DUF1214, C-terminal domain"/>
    <property type="match status" value="1"/>
</dbReference>
<protein>
    <recommendedName>
        <fullName evidence="1">DUF1214 domain-containing protein</fullName>
    </recommendedName>
</protein>
<dbReference type="PATRIC" id="fig|443610.3.peg.2400"/>
<dbReference type="STRING" id="443610.VE25_20390"/>
<comment type="caution">
    <text evidence="2">The sequence shown here is derived from an EMBL/GenBank/DDBJ whole genome shotgun (WGS) entry which is preliminary data.</text>
</comment>
<dbReference type="EMBL" id="JZEX01000187">
    <property type="protein sequence ID" value="KKB06931.1"/>
    <property type="molecule type" value="Genomic_DNA"/>
</dbReference>
<dbReference type="PANTHER" id="PTHR36509:SF2">
    <property type="entry name" value="BLL3101 PROTEIN"/>
    <property type="match status" value="1"/>
</dbReference>
<dbReference type="AlphaFoldDB" id="A0A0F5FDK1"/>
<dbReference type="Pfam" id="PF06742">
    <property type="entry name" value="DUF1214"/>
    <property type="match status" value="1"/>
</dbReference>
<name>A0A0F5FDK1_9HYPH</name>
<dbReference type="InterPro" id="IPR037049">
    <property type="entry name" value="DUF1214_C_sf"/>
</dbReference>
<dbReference type="Proteomes" id="UP000033632">
    <property type="component" value="Unassembled WGS sequence"/>
</dbReference>
<feature type="domain" description="DUF1214" evidence="1">
    <location>
        <begin position="71"/>
        <end position="169"/>
    </location>
</feature>
<dbReference type="RefSeq" id="WP_046110522.1">
    <property type="nucleotide sequence ID" value="NZ_JZEX01000187.1"/>
</dbReference>
<accession>A0A0F5FDK1</accession>
<organism evidence="2 3">
    <name type="scientific">Devosia geojensis</name>
    <dbReference type="NCBI Taxonomy" id="443610"/>
    <lineage>
        <taxon>Bacteria</taxon>
        <taxon>Pseudomonadati</taxon>
        <taxon>Pseudomonadota</taxon>
        <taxon>Alphaproteobacteria</taxon>
        <taxon>Hyphomicrobiales</taxon>
        <taxon>Devosiaceae</taxon>
        <taxon>Devosia</taxon>
    </lineage>
</organism>
<proteinExistence type="predicted"/>
<gene>
    <name evidence="2" type="ORF">VE25_20390</name>
</gene>
<keyword evidence="3" id="KW-1185">Reference proteome</keyword>
<dbReference type="PANTHER" id="PTHR36509">
    <property type="entry name" value="BLL3101 PROTEIN"/>
    <property type="match status" value="1"/>
</dbReference>
<reference evidence="2 3" key="1">
    <citation type="submission" date="2015-03" db="EMBL/GenBank/DDBJ databases">
        <authorList>
            <person name="Hassan Y.I."/>
            <person name="Lepp D."/>
            <person name="Li X.-Z."/>
            <person name="Zhou T."/>
        </authorList>
    </citation>
    <scope>NUCLEOTIDE SEQUENCE [LARGE SCALE GENOMIC DNA]</scope>
    <source>
        <strain evidence="2 3">BD-c194</strain>
    </source>
</reference>
<dbReference type="SUPFAM" id="SSF160935">
    <property type="entry name" value="VPA0735-like"/>
    <property type="match status" value="1"/>
</dbReference>
<dbReference type="OrthoDB" id="7837485at2"/>
<dbReference type="PIRSF" id="PIRSF009471">
    <property type="entry name" value="UCP009471"/>
    <property type="match status" value="1"/>
</dbReference>
<sequence>MRFVLRLLLMFAVALAFGFGLSYYALTDGRYFGVLQSGPWTAWPDAGSPNPNPYTRAHVVRVGNLPLGQSEGLQFTATTDSAGEPLTRACTYAIAGTTPVATFWTLVAVDGAGRNLARPGAAMALRSGDIVRPEDGSISVHVGTRLMPGNWLEIVGDGPFSLVLTLYDTVASSGFGAAVETLPSITREGCR</sequence>
<evidence type="ECO:0000313" key="2">
    <source>
        <dbReference type="EMBL" id="KKB06931.1"/>
    </source>
</evidence>